<proteinExistence type="inferred from homology"/>
<dbReference type="GO" id="GO:0051015">
    <property type="term" value="F:actin filament binding"/>
    <property type="evidence" value="ECO:0007669"/>
    <property type="project" value="TreeGrafter"/>
</dbReference>
<comment type="caution">
    <text evidence="6">Lacks conserved residue(s) required for the propagation of feature annotation.</text>
</comment>
<dbReference type="AlphaFoldDB" id="A0A8D8PRU7"/>
<dbReference type="PANTHER" id="PTHR13140:SF561">
    <property type="entry name" value="MIP31562P1"/>
    <property type="match status" value="1"/>
</dbReference>
<keyword evidence="3 6" id="KW-0518">Myosin</keyword>
<dbReference type="InterPro" id="IPR027417">
    <property type="entry name" value="P-loop_NTPase"/>
</dbReference>
<evidence type="ECO:0000256" key="1">
    <source>
        <dbReference type="ARBA" id="ARBA00022741"/>
    </source>
</evidence>
<comment type="similarity">
    <text evidence="6">Belongs to the TRAFAC class myosin-kinesin ATPase superfamily. Myosin family.</text>
</comment>
<dbReference type="InterPro" id="IPR001609">
    <property type="entry name" value="Myosin_head_motor_dom-like"/>
</dbReference>
<evidence type="ECO:0000256" key="3">
    <source>
        <dbReference type="ARBA" id="ARBA00023123"/>
    </source>
</evidence>
<name>A0A8D8PRU7_9HEMI</name>
<dbReference type="GO" id="GO:0005737">
    <property type="term" value="C:cytoplasm"/>
    <property type="evidence" value="ECO:0007669"/>
    <property type="project" value="TreeGrafter"/>
</dbReference>
<protein>
    <submittedName>
        <fullName evidence="8">Unconventional myosin-VIIb</fullName>
    </submittedName>
</protein>
<dbReference type="GO" id="GO:0000146">
    <property type="term" value="F:microfilament motor activity"/>
    <property type="evidence" value="ECO:0007669"/>
    <property type="project" value="TreeGrafter"/>
</dbReference>
<accession>A0A8D8PRU7</accession>
<reference evidence="8" key="1">
    <citation type="submission" date="2021-05" db="EMBL/GenBank/DDBJ databases">
        <authorList>
            <person name="Alioto T."/>
            <person name="Alioto T."/>
            <person name="Gomez Garrido J."/>
        </authorList>
    </citation>
    <scope>NUCLEOTIDE SEQUENCE</scope>
</reference>
<evidence type="ECO:0000259" key="7">
    <source>
        <dbReference type="PROSITE" id="PS51456"/>
    </source>
</evidence>
<dbReference type="GO" id="GO:0016020">
    <property type="term" value="C:membrane"/>
    <property type="evidence" value="ECO:0007669"/>
    <property type="project" value="TreeGrafter"/>
</dbReference>
<keyword evidence="5 6" id="KW-0009">Actin-binding</keyword>
<keyword evidence="4 6" id="KW-0505">Motor protein</keyword>
<sequence length="167" mass="18589">MDYSDYLSKGASSPSAGVPDMTVISDIDEIGINQNLKVRYSRNQIYTYTGTILVAVNPYKELDIYNQSKVCEYHRAKMGSREPHVFALAEAAYSSLQNLDVNQSCVISGESGAGKTETTKFILQYLCSVTSNVSTWVEQQILEANTILEAFGELMQCFQIPEIIYLS</sequence>
<dbReference type="EMBL" id="HBUF01023173">
    <property type="protein sequence ID" value="CAG6611887.1"/>
    <property type="molecule type" value="Transcribed_RNA"/>
</dbReference>
<dbReference type="SUPFAM" id="SSF52540">
    <property type="entry name" value="P-loop containing nucleoside triphosphate hydrolases"/>
    <property type="match status" value="1"/>
</dbReference>
<dbReference type="PROSITE" id="PS51456">
    <property type="entry name" value="MYOSIN_MOTOR"/>
    <property type="match status" value="1"/>
</dbReference>
<evidence type="ECO:0000313" key="8">
    <source>
        <dbReference type="EMBL" id="CAG6611886.1"/>
    </source>
</evidence>
<organism evidence="8">
    <name type="scientific">Cacopsylla melanoneura</name>
    <dbReference type="NCBI Taxonomy" id="428564"/>
    <lineage>
        <taxon>Eukaryota</taxon>
        <taxon>Metazoa</taxon>
        <taxon>Ecdysozoa</taxon>
        <taxon>Arthropoda</taxon>
        <taxon>Hexapoda</taxon>
        <taxon>Insecta</taxon>
        <taxon>Pterygota</taxon>
        <taxon>Neoptera</taxon>
        <taxon>Paraneoptera</taxon>
        <taxon>Hemiptera</taxon>
        <taxon>Sternorrhyncha</taxon>
        <taxon>Psylloidea</taxon>
        <taxon>Psyllidae</taxon>
        <taxon>Psyllinae</taxon>
        <taxon>Cacopsylla</taxon>
    </lineage>
</organism>
<dbReference type="GO" id="GO:0005524">
    <property type="term" value="F:ATP binding"/>
    <property type="evidence" value="ECO:0007669"/>
    <property type="project" value="UniProtKB-UniRule"/>
</dbReference>
<dbReference type="PANTHER" id="PTHR13140">
    <property type="entry name" value="MYOSIN"/>
    <property type="match status" value="1"/>
</dbReference>
<dbReference type="EMBL" id="HBUF01023172">
    <property type="protein sequence ID" value="CAG6611886.1"/>
    <property type="molecule type" value="Transcribed_RNA"/>
</dbReference>
<evidence type="ECO:0000256" key="5">
    <source>
        <dbReference type="ARBA" id="ARBA00023203"/>
    </source>
</evidence>
<dbReference type="GO" id="GO:0007015">
    <property type="term" value="P:actin filament organization"/>
    <property type="evidence" value="ECO:0007669"/>
    <property type="project" value="TreeGrafter"/>
</dbReference>
<dbReference type="InterPro" id="IPR036961">
    <property type="entry name" value="Kinesin_motor_dom_sf"/>
</dbReference>
<dbReference type="GO" id="GO:0016459">
    <property type="term" value="C:myosin complex"/>
    <property type="evidence" value="ECO:0007669"/>
    <property type="project" value="UniProtKB-KW"/>
</dbReference>
<dbReference type="Gene3D" id="3.40.850.10">
    <property type="entry name" value="Kinesin motor domain"/>
    <property type="match status" value="1"/>
</dbReference>
<feature type="domain" description="Myosin motor" evidence="7">
    <location>
        <begin position="16"/>
        <end position="167"/>
    </location>
</feature>
<evidence type="ECO:0000256" key="4">
    <source>
        <dbReference type="ARBA" id="ARBA00023175"/>
    </source>
</evidence>
<keyword evidence="2 6" id="KW-0067">ATP-binding</keyword>
<evidence type="ECO:0000256" key="2">
    <source>
        <dbReference type="ARBA" id="ARBA00022840"/>
    </source>
</evidence>
<dbReference type="SMART" id="SM00242">
    <property type="entry name" value="MYSc"/>
    <property type="match status" value="1"/>
</dbReference>
<dbReference type="Pfam" id="PF00063">
    <property type="entry name" value="Myosin_head"/>
    <property type="match status" value="1"/>
</dbReference>
<keyword evidence="1 6" id="KW-0547">Nucleotide-binding</keyword>
<feature type="binding site" evidence="6">
    <location>
        <begin position="109"/>
        <end position="116"/>
    </location>
    <ligand>
        <name>ATP</name>
        <dbReference type="ChEBI" id="CHEBI:30616"/>
    </ligand>
</feature>
<dbReference type="PRINTS" id="PR00193">
    <property type="entry name" value="MYOSINHEAVY"/>
</dbReference>
<evidence type="ECO:0000256" key="6">
    <source>
        <dbReference type="PROSITE-ProRule" id="PRU00782"/>
    </source>
</evidence>